<dbReference type="Proteomes" id="UP000070163">
    <property type="component" value="Unassembled WGS sequence"/>
</dbReference>
<reference evidence="1 2" key="1">
    <citation type="journal article" date="2016" name="Sci. Rep.">
        <title>Metabolic traits of an uncultured archaeal lineage -MSBL1- from brine pools of the Red Sea.</title>
        <authorList>
            <person name="Mwirichia R."/>
            <person name="Alam I."/>
            <person name="Rashid M."/>
            <person name="Vinu M."/>
            <person name="Ba-Alawi W."/>
            <person name="Anthony Kamau A."/>
            <person name="Kamanda Ngugi D."/>
            <person name="Goker M."/>
            <person name="Klenk H.P."/>
            <person name="Bajic V."/>
            <person name="Stingl U."/>
        </authorList>
    </citation>
    <scope>NUCLEOTIDE SEQUENCE [LARGE SCALE GENOMIC DNA]</scope>
    <source>
        <strain evidence="1">SCGC-AAA259A05</strain>
    </source>
</reference>
<sequence>MKESRRRIKDLKSQLEGKRGDLSMLGICPMSEEIVRASFREAERKDFAPMFVATPRQVDADRGYTGWSQKELVKFLRSTAEDEGYESVYLLARDHGGPYQSVRDRDDPKVSLNDAMKYAKELFAEDVRAGFDIVHVDATEDPTVEGALDLNEVADRTVELISSIEKVREEEDLSGVHYEVGTEEITGGMTRPEEFERFINLLKSSLSERKLNHVEDRLLFIVGQVGTTMRIDMTNKFEFDQAEKLVKIASQGDLFLKVHYTDWLDDSILEEFPKLGVGGANVGPEFAASLVEALEVLEGKEKSALEGVNKGLSKMMDSLEWAAIRESPWQRFAPEEMDDQELAEFAQDHSRKIAICVGRYVMNNPEVVSSRRKLYQNIEEHTSVEDPHELVIENIRESISRYVKAFNLPGSAKKFE</sequence>
<dbReference type="GO" id="GO:0005975">
    <property type="term" value="P:carbohydrate metabolic process"/>
    <property type="evidence" value="ECO:0007669"/>
    <property type="project" value="InterPro"/>
</dbReference>
<protein>
    <recommendedName>
        <fullName evidence="3">Tagatose-6-phosphate kinase</fullName>
    </recommendedName>
</protein>
<dbReference type="EMBL" id="LHXJ01000041">
    <property type="protein sequence ID" value="KXA90752.1"/>
    <property type="molecule type" value="Genomic_DNA"/>
</dbReference>
<evidence type="ECO:0008006" key="3">
    <source>
        <dbReference type="Google" id="ProtNLM"/>
    </source>
</evidence>
<evidence type="ECO:0000313" key="2">
    <source>
        <dbReference type="Proteomes" id="UP000070163"/>
    </source>
</evidence>
<gene>
    <name evidence="1" type="ORF">AKJ57_03895</name>
</gene>
<dbReference type="InterPro" id="IPR013785">
    <property type="entry name" value="Aldolase_TIM"/>
</dbReference>
<keyword evidence="2" id="KW-1185">Reference proteome</keyword>
<dbReference type="Gene3D" id="3.20.20.70">
    <property type="entry name" value="Aldolase class I"/>
    <property type="match status" value="1"/>
</dbReference>
<dbReference type="Pfam" id="PF08013">
    <property type="entry name" value="GatZ_KbaZ-like"/>
    <property type="match status" value="1"/>
</dbReference>
<organism evidence="1 2">
    <name type="scientific">candidate division MSBL1 archaeon SCGC-AAA259A05</name>
    <dbReference type="NCBI Taxonomy" id="1698259"/>
    <lineage>
        <taxon>Archaea</taxon>
        <taxon>Methanobacteriati</taxon>
        <taxon>Methanobacteriota</taxon>
        <taxon>candidate division MSBL1</taxon>
    </lineage>
</organism>
<comment type="caution">
    <text evidence="1">The sequence shown here is derived from an EMBL/GenBank/DDBJ whole genome shotgun (WGS) entry which is preliminary data.</text>
</comment>
<evidence type="ECO:0000313" key="1">
    <source>
        <dbReference type="EMBL" id="KXA90752.1"/>
    </source>
</evidence>
<dbReference type="AlphaFoldDB" id="A0A133U984"/>
<accession>A0A133U984</accession>
<dbReference type="InterPro" id="IPR012062">
    <property type="entry name" value="GatZ/KbaZ-like"/>
</dbReference>
<dbReference type="SUPFAM" id="SSF51569">
    <property type="entry name" value="Aldolase"/>
    <property type="match status" value="1"/>
</dbReference>
<proteinExistence type="predicted"/>
<name>A0A133U984_9EURY</name>